<reference evidence="4" key="2">
    <citation type="submission" date="2025-09" db="UniProtKB">
        <authorList>
            <consortium name="Ensembl"/>
        </authorList>
    </citation>
    <scope>IDENTIFICATION</scope>
</reference>
<sequence length="402" mass="43301">MMDSRLPTLHVACSGSAGPIWEAARRRLIWSVKEDAEAGGGTGGWGGQHGWGMARTWFPARAGSGSLGSWPDQAPPLQTFSGGYVHVLKGVLSEELLIQSFQKMGYVRRDSHRLMVTALPPACQLVQVALGCFALRLECEILGEVLTQLGTSVLPAEELLRARRASGDVASCVAWLQQRLAQDEEPPPLPPRGTPAAYRAPRDLYRDLQEDEGSEEASLYGEPSPGADSPPVELAYRPPLWEQSAKLWGTGGGAWEPPAEELPRASSPPYGTLEEELEPEPSAFSFLSLRHELSRPGDLAAPEGPVSPGRASPRHVRAEGASAYGPVPEPLSYQAHSCLAPGALPTLCCDTCHQLHAAHCTALSACRPSHSLRALLSEAQRRLWLQRAQVDTLLYDSPGARP</sequence>
<organism evidence="4 5">
    <name type="scientific">Marmota marmota marmota</name>
    <name type="common">Alpine marmot</name>
    <dbReference type="NCBI Taxonomy" id="9994"/>
    <lineage>
        <taxon>Eukaryota</taxon>
        <taxon>Metazoa</taxon>
        <taxon>Chordata</taxon>
        <taxon>Craniata</taxon>
        <taxon>Vertebrata</taxon>
        <taxon>Euteleostomi</taxon>
        <taxon>Mammalia</taxon>
        <taxon>Eutheria</taxon>
        <taxon>Euarchontoglires</taxon>
        <taxon>Glires</taxon>
        <taxon>Rodentia</taxon>
        <taxon>Sciuromorpha</taxon>
        <taxon>Sciuridae</taxon>
        <taxon>Xerinae</taxon>
        <taxon>Marmotini</taxon>
        <taxon>Marmota</taxon>
    </lineage>
</organism>
<dbReference type="AlphaFoldDB" id="A0A8C5Z8A6"/>
<reference evidence="4" key="1">
    <citation type="submission" date="2025-08" db="UniProtKB">
        <authorList>
            <consortium name="Ensembl"/>
        </authorList>
    </citation>
    <scope>IDENTIFICATION</scope>
</reference>
<comment type="similarity">
    <text evidence="1">Belongs to the SPATA2 family.</text>
</comment>
<evidence type="ECO:0000313" key="5">
    <source>
        <dbReference type="Proteomes" id="UP000694407"/>
    </source>
</evidence>
<evidence type="ECO:0000313" key="4">
    <source>
        <dbReference type="Ensembl" id="ENSMMMP00000010404.1"/>
    </source>
</evidence>
<keyword evidence="5" id="KW-1185">Reference proteome</keyword>
<feature type="region of interest" description="Disordered" evidence="2">
    <location>
        <begin position="247"/>
        <end position="277"/>
    </location>
</feature>
<name>A0A8C5Z8A6_MARMA</name>
<dbReference type="Pfam" id="PF21388">
    <property type="entry name" value="SPATA2_PUB-like"/>
    <property type="match status" value="1"/>
</dbReference>
<evidence type="ECO:0000256" key="2">
    <source>
        <dbReference type="SAM" id="MobiDB-lite"/>
    </source>
</evidence>
<dbReference type="InterPro" id="IPR048839">
    <property type="entry name" value="SPATA2_PUB-like"/>
</dbReference>
<feature type="domain" description="Spermatogenesis-associated protein 2 PUB-like" evidence="3">
    <location>
        <begin position="76"/>
        <end position="172"/>
    </location>
</feature>
<dbReference type="Gene3D" id="1.20.58.2190">
    <property type="match status" value="1"/>
</dbReference>
<dbReference type="Proteomes" id="UP000694407">
    <property type="component" value="Unplaced"/>
</dbReference>
<dbReference type="PANTHER" id="PTHR15326:SF7">
    <property type="entry name" value="SPERMATOGENESIS-ASSOCIATED PROTEIN 2-LIKE PROTEIN"/>
    <property type="match status" value="1"/>
</dbReference>
<evidence type="ECO:0000259" key="3">
    <source>
        <dbReference type="Pfam" id="PF21388"/>
    </source>
</evidence>
<evidence type="ECO:0000256" key="1">
    <source>
        <dbReference type="ARBA" id="ARBA00038142"/>
    </source>
</evidence>
<protein>
    <submittedName>
        <fullName evidence="4">Spermatosis associated 2 like</fullName>
    </submittedName>
</protein>
<accession>A0A8C5Z8A6</accession>
<dbReference type="Ensembl" id="ENSMMMT00000011869.1">
    <property type="protein sequence ID" value="ENSMMMP00000010404.1"/>
    <property type="gene ID" value="ENSMMMG00000009267.1"/>
</dbReference>
<feature type="region of interest" description="Disordered" evidence="2">
    <location>
        <begin position="210"/>
        <end position="234"/>
    </location>
</feature>
<proteinExistence type="inferred from homology"/>
<dbReference type="GO" id="GO:0005737">
    <property type="term" value="C:cytoplasm"/>
    <property type="evidence" value="ECO:0007669"/>
    <property type="project" value="TreeGrafter"/>
</dbReference>
<dbReference type="GeneTree" id="ENSGT00530000063956"/>
<dbReference type="PANTHER" id="PTHR15326">
    <property type="entry name" value="SPERMATOGENESIS-ASSOCIATED PROTEIN 2/TAMOZHENNIC"/>
    <property type="match status" value="1"/>
</dbReference>
<gene>
    <name evidence="4" type="primary">SPATA2L</name>
</gene>